<evidence type="ECO:0000313" key="2">
    <source>
        <dbReference type="Proteomes" id="UP000745764"/>
    </source>
</evidence>
<sequence>MAPRSVAECAKRWNAFQVAKIIGRATEMIQLTPTNNEPDEGVTDTTESENGSKTFQAAVHNKSLVLELDSECCYLLIGWLYTGQRTTSKLRWDLLFNLYVFADKTDMLALRRHIMTVIRTWRTHSQPPLFEDATIALESLPPFSPSYRWLLDLYTHHWMPDYRAPEDVLPNGFLMAWIKRAAARTCVVKREACADCPCCEAALCDFHEHESIGEWKLTCGNKTSHKTSPKTDEKN</sequence>
<dbReference type="Proteomes" id="UP000745764">
    <property type="component" value="Unassembled WGS sequence"/>
</dbReference>
<evidence type="ECO:0000313" key="1">
    <source>
        <dbReference type="EMBL" id="CAD0111387.1"/>
    </source>
</evidence>
<evidence type="ECO:0008006" key="3">
    <source>
        <dbReference type="Google" id="ProtNLM"/>
    </source>
</evidence>
<reference evidence="1" key="1">
    <citation type="submission" date="2020-06" db="EMBL/GenBank/DDBJ databases">
        <authorList>
            <person name="Onetto C."/>
        </authorList>
    </citation>
    <scope>NUCLEOTIDE SEQUENCE</scope>
</reference>
<protein>
    <recommendedName>
        <fullName evidence="3">BTB domain-containing protein</fullName>
    </recommendedName>
</protein>
<gene>
    <name evidence="1" type="ORF">AWRI4620_LOCUS5642</name>
</gene>
<dbReference type="OrthoDB" id="194443at2759"/>
<dbReference type="AlphaFoldDB" id="A0A9N8KR46"/>
<name>A0A9N8KR46_9PEZI</name>
<accession>A0A9N8KR46</accession>
<dbReference type="EMBL" id="CAINUL010000009">
    <property type="protein sequence ID" value="CAD0111387.1"/>
    <property type="molecule type" value="Genomic_DNA"/>
</dbReference>
<comment type="caution">
    <text evidence="1">The sequence shown here is derived from an EMBL/GenBank/DDBJ whole genome shotgun (WGS) entry which is preliminary data.</text>
</comment>
<organism evidence="1 2">
    <name type="scientific">Aureobasidium uvarum</name>
    <dbReference type="NCBI Taxonomy" id="2773716"/>
    <lineage>
        <taxon>Eukaryota</taxon>
        <taxon>Fungi</taxon>
        <taxon>Dikarya</taxon>
        <taxon>Ascomycota</taxon>
        <taxon>Pezizomycotina</taxon>
        <taxon>Dothideomycetes</taxon>
        <taxon>Dothideomycetidae</taxon>
        <taxon>Dothideales</taxon>
        <taxon>Saccotheciaceae</taxon>
        <taxon>Aureobasidium</taxon>
    </lineage>
</organism>
<proteinExistence type="predicted"/>
<keyword evidence="2" id="KW-1185">Reference proteome</keyword>